<organism evidence="1 2">
    <name type="scientific">Actinokineospora terrae</name>
    <dbReference type="NCBI Taxonomy" id="155974"/>
    <lineage>
        <taxon>Bacteria</taxon>
        <taxon>Bacillati</taxon>
        <taxon>Actinomycetota</taxon>
        <taxon>Actinomycetes</taxon>
        <taxon>Pseudonocardiales</taxon>
        <taxon>Pseudonocardiaceae</taxon>
        <taxon>Actinokineospora</taxon>
    </lineage>
</organism>
<keyword evidence="1" id="KW-0012">Acyltransferase</keyword>
<dbReference type="PANTHER" id="PTHR43480">
    <property type="entry name" value="ACYL-[ACYL-CARRIER-PROTEIN]--UDP-N-ACETYLGLUCOSAMINE O-ACYLTRANSFERASE"/>
    <property type="match status" value="1"/>
</dbReference>
<dbReference type="SUPFAM" id="SSF51161">
    <property type="entry name" value="Trimeric LpxA-like enzymes"/>
    <property type="match status" value="1"/>
</dbReference>
<sequence length="227" mass="23526">MANRIHPTAIIGPEVELGDGNVIGPFSVLVGPTRIGDGNWFGPRADIGQPADYRGGPHPVGWDGEVDGGGVVIGDGNTFKESVSITQGMFGVTTIGSGCYVMGRSWIAHDCAIDSDVTITSGVQIAGHCRVWTGANLGLGVVVHQRTQIGPGAMVGMGTVVVREVGAFAKVVGNPARSIGHNTVGLSRRGCTDETIAELLPTLSGHTDTLPDLPPDVATLLKAWQNR</sequence>
<evidence type="ECO:0000313" key="1">
    <source>
        <dbReference type="EMBL" id="SES46388.1"/>
    </source>
</evidence>
<dbReference type="PANTHER" id="PTHR43480:SF1">
    <property type="entry name" value="ACYL-[ACYL-CARRIER-PROTEIN]--UDP-N-ACETYLGLUCOSAMINE O-ACYLTRANSFERASE, MITOCHONDRIAL-RELATED"/>
    <property type="match status" value="1"/>
</dbReference>
<accession>A0A1H9XJL1</accession>
<evidence type="ECO:0000313" key="2">
    <source>
        <dbReference type="Proteomes" id="UP000199051"/>
    </source>
</evidence>
<dbReference type="AlphaFoldDB" id="A0A1H9XJL1"/>
<dbReference type="Proteomes" id="UP000199051">
    <property type="component" value="Unassembled WGS sequence"/>
</dbReference>
<dbReference type="RefSeq" id="WP_092785980.1">
    <property type="nucleotide sequence ID" value="NZ_FOGI01000016.1"/>
</dbReference>
<name>A0A1H9XJL1_9PSEU</name>
<dbReference type="Gene3D" id="2.160.10.10">
    <property type="entry name" value="Hexapeptide repeat proteins"/>
    <property type="match status" value="1"/>
</dbReference>
<dbReference type="InterPro" id="IPR010137">
    <property type="entry name" value="Lipid_A_LpxA"/>
</dbReference>
<dbReference type="EMBL" id="FOGI01000016">
    <property type="protein sequence ID" value="SES46388.1"/>
    <property type="molecule type" value="Genomic_DNA"/>
</dbReference>
<protein>
    <submittedName>
        <fullName evidence="1">UDP-N-acetylglucosamine acyltransferase</fullName>
    </submittedName>
</protein>
<reference evidence="2" key="1">
    <citation type="submission" date="2016-10" db="EMBL/GenBank/DDBJ databases">
        <authorList>
            <person name="Varghese N."/>
            <person name="Submissions S."/>
        </authorList>
    </citation>
    <scope>NUCLEOTIDE SEQUENCE [LARGE SCALE GENOMIC DNA]</scope>
    <source>
        <strain evidence="2">DSM 44260</strain>
    </source>
</reference>
<keyword evidence="2" id="KW-1185">Reference proteome</keyword>
<dbReference type="InterPro" id="IPR011004">
    <property type="entry name" value="Trimer_LpxA-like_sf"/>
</dbReference>
<gene>
    <name evidence="1" type="ORF">SAMN04487818_11616</name>
</gene>
<dbReference type="GO" id="GO:0008610">
    <property type="term" value="P:lipid biosynthetic process"/>
    <property type="evidence" value="ECO:0007669"/>
    <property type="project" value="InterPro"/>
</dbReference>
<proteinExistence type="predicted"/>
<keyword evidence="1" id="KW-0808">Transferase</keyword>
<dbReference type="GO" id="GO:0008780">
    <property type="term" value="F:acyl-[acyl-carrier-protein]-UDP-N-acetylglucosamine O-acyltransferase activity"/>
    <property type="evidence" value="ECO:0007669"/>
    <property type="project" value="InterPro"/>
</dbReference>
<dbReference type="STRING" id="155974.SAMN04487818_11616"/>